<feature type="compositionally biased region" description="Basic and acidic residues" evidence="1">
    <location>
        <begin position="183"/>
        <end position="192"/>
    </location>
</feature>
<dbReference type="Proteomes" id="UP001352852">
    <property type="component" value="Unassembled WGS sequence"/>
</dbReference>
<dbReference type="EMBL" id="JAHUTJ010074108">
    <property type="protein sequence ID" value="MED6293013.1"/>
    <property type="molecule type" value="Genomic_DNA"/>
</dbReference>
<protein>
    <submittedName>
        <fullName evidence="2">Uncharacterized protein</fullName>
    </submittedName>
</protein>
<feature type="compositionally biased region" description="Polar residues" evidence="1">
    <location>
        <begin position="142"/>
        <end position="161"/>
    </location>
</feature>
<evidence type="ECO:0000256" key="1">
    <source>
        <dbReference type="SAM" id="MobiDB-lite"/>
    </source>
</evidence>
<reference evidence="2 3" key="1">
    <citation type="submission" date="2021-06" db="EMBL/GenBank/DDBJ databases">
        <authorList>
            <person name="Palmer J.M."/>
        </authorList>
    </citation>
    <scope>NUCLEOTIDE SEQUENCE [LARGE SCALE GENOMIC DNA]</scope>
    <source>
        <strain evidence="2 3">CL_MEX2019</strain>
        <tissue evidence="2">Muscle</tissue>
    </source>
</reference>
<feature type="compositionally biased region" description="Polar residues" evidence="1">
    <location>
        <begin position="221"/>
        <end position="235"/>
    </location>
</feature>
<proteinExistence type="predicted"/>
<feature type="non-terminal residue" evidence="2">
    <location>
        <position position="246"/>
    </location>
</feature>
<feature type="compositionally biased region" description="Polar residues" evidence="1">
    <location>
        <begin position="98"/>
        <end position="109"/>
    </location>
</feature>
<feature type="compositionally biased region" description="Basic and acidic residues" evidence="1">
    <location>
        <begin position="237"/>
        <end position="246"/>
    </location>
</feature>
<evidence type="ECO:0000313" key="2">
    <source>
        <dbReference type="EMBL" id="MED6293013.1"/>
    </source>
</evidence>
<organism evidence="2 3">
    <name type="scientific">Characodon lateralis</name>
    <dbReference type="NCBI Taxonomy" id="208331"/>
    <lineage>
        <taxon>Eukaryota</taxon>
        <taxon>Metazoa</taxon>
        <taxon>Chordata</taxon>
        <taxon>Craniata</taxon>
        <taxon>Vertebrata</taxon>
        <taxon>Euteleostomi</taxon>
        <taxon>Actinopterygii</taxon>
        <taxon>Neopterygii</taxon>
        <taxon>Teleostei</taxon>
        <taxon>Neoteleostei</taxon>
        <taxon>Acanthomorphata</taxon>
        <taxon>Ovalentaria</taxon>
        <taxon>Atherinomorphae</taxon>
        <taxon>Cyprinodontiformes</taxon>
        <taxon>Goodeidae</taxon>
        <taxon>Characodon</taxon>
    </lineage>
</organism>
<name>A0ABU7F0N4_9TELE</name>
<keyword evidence="3" id="KW-1185">Reference proteome</keyword>
<feature type="compositionally biased region" description="Polar residues" evidence="1">
    <location>
        <begin position="193"/>
        <end position="204"/>
    </location>
</feature>
<feature type="region of interest" description="Disordered" evidence="1">
    <location>
        <begin position="221"/>
        <end position="246"/>
    </location>
</feature>
<accession>A0ABU7F0N4</accession>
<gene>
    <name evidence="2" type="ORF">CHARACLAT_006458</name>
</gene>
<sequence length="246" mass="27766">MSYEDAIQILEHAQAYKLKLCLKRQTDITETEPAIKSDIIPEEEVSSTEIREQGKTRRRRDARISWPKFPSFGKGRKSRFTRSHSSSEADEQRKLELSPTTSDTESPIKSQDAFKGKKKHKIKLSALTKRGRISSSEDQDTDATTGQMSGDIQQKQESDTLTPEFPEYPLGKTLEVYVQADKKAEEGIESDQKSQTTSNTQNIQHKLELISMNSALKTTDLTVALTDQESQSGTPKSPDEKQKKKE</sequence>
<evidence type="ECO:0000313" key="3">
    <source>
        <dbReference type="Proteomes" id="UP001352852"/>
    </source>
</evidence>
<comment type="caution">
    <text evidence="2">The sequence shown here is derived from an EMBL/GenBank/DDBJ whole genome shotgun (WGS) entry which is preliminary data.</text>
</comment>
<feature type="compositionally biased region" description="Basic and acidic residues" evidence="1">
    <location>
        <begin position="85"/>
        <end position="96"/>
    </location>
</feature>
<feature type="region of interest" description="Disordered" evidence="1">
    <location>
        <begin position="39"/>
        <end position="169"/>
    </location>
</feature>
<feature type="region of interest" description="Disordered" evidence="1">
    <location>
        <begin position="183"/>
        <end position="204"/>
    </location>
</feature>